<evidence type="ECO:0000313" key="6">
    <source>
        <dbReference type="EMBL" id="KAF4409226.1"/>
    </source>
</evidence>
<feature type="domain" description="Band 7" evidence="5">
    <location>
        <begin position="24"/>
        <end position="205"/>
    </location>
</feature>
<name>A0ABQ7FJS1_9ACTN</name>
<keyword evidence="7" id="KW-1185">Reference proteome</keyword>
<evidence type="ECO:0000256" key="4">
    <source>
        <dbReference type="SAM" id="MobiDB-lite"/>
    </source>
</evidence>
<evidence type="ECO:0000256" key="2">
    <source>
        <dbReference type="ARBA" id="ARBA00007161"/>
    </source>
</evidence>
<dbReference type="Pfam" id="PF15975">
    <property type="entry name" value="Flot"/>
    <property type="match status" value="1"/>
</dbReference>
<dbReference type="InterPro" id="IPR027705">
    <property type="entry name" value="Flotillin_fam"/>
</dbReference>
<dbReference type="RefSeq" id="WP_098752797.1">
    <property type="nucleotide sequence ID" value="NZ_WHPN01000242.1"/>
</dbReference>
<organism evidence="6 7">
    <name type="scientific">Streptomyces lycii</name>
    <dbReference type="NCBI Taxonomy" id="2654337"/>
    <lineage>
        <taxon>Bacteria</taxon>
        <taxon>Bacillati</taxon>
        <taxon>Actinomycetota</taxon>
        <taxon>Actinomycetes</taxon>
        <taxon>Kitasatosporales</taxon>
        <taxon>Streptomycetaceae</taxon>
        <taxon>Streptomyces</taxon>
    </lineage>
</organism>
<comment type="similarity">
    <text evidence="2">Belongs to the band 7/mec-2 family. Flotillin subfamily.</text>
</comment>
<comment type="subcellular location">
    <subcellularLocation>
        <location evidence="1">Membrane</location>
    </subcellularLocation>
</comment>
<dbReference type="PANTHER" id="PTHR13806:SF46">
    <property type="entry name" value="FLOTILLIN-1-RELATED"/>
    <property type="match status" value="1"/>
</dbReference>
<evidence type="ECO:0000313" key="7">
    <source>
        <dbReference type="Proteomes" id="UP000621266"/>
    </source>
</evidence>
<dbReference type="InterPro" id="IPR001107">
    <property type="entry name" value="Band_7"/>
</dbReference>
<keyword evidence="3" id="KW-0472">Membrane</keyword>
<gene>
    <name evidence="6" type="ORF">GCU69_09990</name>
</gene>
<accession>A0ABQ7FJS1</accession>
<dbReference type="SUPFAM" id="SSF117892">
    <property type="entry name" value="Band 7/SPFH domain"/>
    <property type="match status" value="1"/>
</dbReference>
<dbReference type="Gene3D" id="3.30.479.30">
    <property type="entry name" value="Band 7 domain"/>
    <property type="match status" value="1"/>
</dbReference>
<feature type="region of interest" description="Disordered" evidence="4">
    <location>
        <begin position="496"/>
        <end position="534"/>
    </location>
</feature>
<reference evidence="6 7" key="1">
    <citation type="submission" date="2019-10" db="EMBL/GenBank/DDBJ databases">
        <title>Streptomyces tenebrisbrunneis sp.nov., an endogenous actinomycete isolated from of Lycium ruthenicum.</title>
        <authorList>
            <person name="Ma L."/>
        </authorList>
    </citation>
    <scope>NUCLEOTIDE SEQUENCE [LARGE SCALE GENOMIC DNA]</scope>
    <source>
        <strain evidence="6 7">TRM 66187</strain>
    </source>
</reference>
<dbReference type="InterPro" id="IPR031905">
    <property type="entry name" value="Flotillin_C"/>
</dbReference>
<dbReference type="InterPro" id="IPR036013">
    <property type="entry name" value="Band_7/SPFH_dom_sf"/>
</dbReference>
<dbReference type="CDD" id="cd03399">
    <property type="entry name" value="SPFH_flotillin"/>
    <property type="match status" value="1"/>
</dbReference>
<proteinExistence type="inferred from homology"/>
<evidence type="ECO:0000259" key="5">
    <source>
        <dbReference type="SMART" id="SM00244"/>
    </source>
</evidence>
<comment type="caution">
    <text evidence="6">The sequence shown here is derived from an EMBL/GenBank/DDBJ whole genome shotgun (WGS) entry which is preliminary data.</text>
</comment>
<dbReference type="PANTHER" id="PTHR13806">
    <property type="entry name" value="FLOTILLIN-RELATED"/>
    <property type="match status" value="1"/>
</dbReference>
<dbReference type="EMBL" id="WHPN01000242">
    <property type="protein sequence ID" value="KAF4409226.1"/>
    <property type="molecule type" value="Genomic_DNA"/>
</dbReference>
<evidence type="ECO:0000256" key="1">
    <source>
        <dbReference type="ARBA" id="ARBA00004370"/>
    </source>
</evidence>
<protein>
    <submittedName>
        <fullName evidence="6">Flotillin family protein</fullName>
    </submittedName>
</protein>
<sequence length="534" mass="56210">MSPVLVAVVGVVVLLVLLAVLVVSRYKVAGPNEAFIITGRRGKKSVDAVTSRVSYDNSGQKVVVGGGVFVVPFVQQRHVMDLSSRHIPVAVRGAVTLRGVKVDLDGVAIVKVGGDEDAIRAAAQRFLQQQSGVVGFTQEVLSGALRSIVGRMSVEDVIRDRAAFAGQVAEEAEASLSGQGLVLDTFQIQDISAEGSYLKDLGRPEAARARQEADTAEADARRIAEQARLRAEEEIAVANRVLALRQAEIKAETDAAAAQAAAAGPLAEAARRQEVLLQQEKVAERQAALKDRQLDTEIRKPADAARYQAEQEAEAQRVARVKQADAERAARIKEAEAEAEESRLTGEGEKLRRGALADAVRLEAEAKAEEYRLTGEGEQKRRAALAEAVRLEGEAEAAAVAAHGAAEAEAMHKKADAFERYGDAAVLQMLVEVLPEVVAKAAEPMSAIDKMTVISTDGAGKLPRTVADNVAQGMELLGSTTGIDLGAMLSRLGGGGDIDGTAKAKTPAEANAGPADPGRADPGTARPQQIEVTG</sequence>
<dbReference type="Pfam" id="PF01145">
    <property type="entry name" value="Band_7"/>
    <property type="match status" value="1"/>
</dbReference>
<dbReference type="Proteomes" id="UP000621266">
    <property type="component" value="Unassembled WGS sequence"/>
</dbReference>
<dbReference type="SMART" id="SM00244">
    <property type="entry name" value="PHB"/>
    <property type="match status" value="1"/>
</dbReference>
<evidence type="ECO:0000256" key="3">
    <source>
        <dbReference type="ARBA" id="ARBA00023136"/>
    </source>
</evidence>